<dbReference type="EMBL" id="JXTC01000142">
    <property type="protein sequence ID" value="PON85831.1"/>
    <property type="molecule type" value="Genomic_DNA"/>
</dbReference>
<keyword evidence="2" id="KW-1185">Reference proteome</keyword>
<protein>
    <submittedName>
        <fullName evidence="1">Uncharacterized protein</fullName>
    </submittedName>
</protein>
<evidence type="ECO:0000313" key="2">
    <source>
        <dbReference type="Proteomes" id="UP000237000"/>
    </source>
</evidence>
<dbReference type="InParanoid" id="A0A2P5EJW3"/>
<dbReference type="Proteomes" id="UP000237000">
    <property type="component" value="Unassembled WGS sequence"/>
</dbReference>
<sequence length="191" mass="20932">MTCSNCELCYYLLRPKTVLIPVLKHGPDLVWSKRFGLAVEAFNLQCCSAALISTQHRGTERTAPRYYPLELLSQSRVQMDPNATVPDENEGSEHSNLAEHGEVWSTVGIVDSGLKHVPGEVNLVGAKVVLPDPLPEHVKGEAIVVGDSLDDENDATLDLKLMLTEILMIKFDGHLPDLSIATRALANYDVS</sequence>
<name>A0A2P5EJW3_TREOI</name>
<accession>A0A2P5EJW3</accession>
<comment type="caution">
    <text evidence="1">The sequence shown here is derived from an EMBL/GenBank/DDBJ whole genome shotgun (WGS) entry which is preliminary data.</text>
</comment>
<organism evidence="1 2">
    <name type="scientific">Trema orientale</name>
    <name type="common">Charcoal tree</name>
    <name type="synonym">Celtis orientalis</name>
    <dbReference type="NCBI Taxonomy" id="63057"/>
    <lineage>
        <taxon>Eukaryota</taxon>
        <taxon>Viridiplantae</taxon>
        <taxon>Streptophyta</taxon>
        <taxon>Embryophyta</taxon>
        <taxon>Tracheophyta</taxon>
        <taxon>Spermatophyta</taxon>
        <taxon>Magnoliopsida</taxon>
        <taxon>eudicotyledons</taxon>
        <taxon>Gunneridae</taxon>
        <taxon>Pentapetalae</taxon>
        <taxon>rosids</taxon>
        <taxon>fabids</taxon>
        <taxon>Rosales</taxon>
        <taxon>Cannabaceae</taxon>
        <taxon>Trema</taxon>
    </lineage>
</organism>
<gene>
    <name evidence="1" type="ORF">TorRG33x02_184400</name>
</gene>
<evidence type="ECO:0000313" key="1">
    <source>
        <dbReference type="EMBL" id="PON85831.1"/>
    </source>
</evidence>
<dbReference type="AlphaFoldDB" id="A0A2P5EJW3"/>
<proteinExistence type="predicted"/>
<reference evidence="2" key="1">
    <citation type="submission" date="2016-06" db="EMBL/GenBank/DDBJ databases">
        <title>Parallel loss of symbiosis genes in relatives of nitrogen-fixing non-legume Parasponia.</title>
        <authorList>
            <person name="Van Velzen R."/>
            <person name="Holmer R."/>
            <person name="Bu F."/>
            <person name="Rutten L."/>
            <person name="Van Zeijl A."/>
            <person name="Liu W."/>
            <person name="Santuari L."/>
            <person name="Cao Q."/>
            <person name="Sharma T."/>
            <person name="Shen D."/>
            <person name="Roswanjaya Y."/>
            <person name="Wardhani T."/>
            <person name="Kalhor M.S."/>
            <person name="Jansen J."/>
            <person name="Van den Hoogen J."/>
            <person name="Gungor B."/>
            <person name="Hartog M."/>
            <person name="Hontelez J."/>
            <person name="Verver J."/>
            <person name="Yang W.-C."/>
            <person name="Schijlen E."/>
            <person name="Repin R."/>
            <person name="Schilthuizen M."/>
            <person name="Schranz E."/>
            <person name="Heidstra R."/>
            <person name="Miyata K."/>
            <person name="Fedorova E."/>
            <person name="Kohlen W."/>
            <person name="Bisseling T."/>
            <person name="Smit S."/>
            <person name="Geurts R."/>
        </authorList>
    </citation>
    <scope>NUCLEOTIDE SEQUENCE [LARGE SCALE GENOMIC DNA]</scope>
    <source>
        <strain evidence="2">cv. RG33-2</strain>
    </source>
</reference>